<dbReference type="Proteomes" id="UP000003874">
    <property type="component" value="Unassembled WGS sequence"/>
</dbReference>
<name>E6MTV7_9BACT</name>
<sequence>MEQILSLSDDKLADLFSDGHSRNRPPSARKLELEALVPDYVKRLSKKGVSILSLHTEYLKTHPNGYQYSTFKHAIHAYRCQTRAVGHVEHLAGDQMYIDYAGDKLEIVEEQTGEVRKVEVFVATLPCSHYTYCEAVWSQKKEDLIVACENALHFFGGVPKAVVPDNLKSAVIRSDRNEPVINDDFAAMAEFYDMAVYPARVRRPKDKALVENAVKLMYRSVYVD</sequence>
<dbReference type="Pfam" id="PF00665">
    <property type="entry name" value="rve"/>
    <property type="match status" value="1"/>
</dbReference>
<dbReference type="InterPro" id="IPR036397">
    <property type="entry name" value="RNaseH_sf"/>
</dbReference>
<dbReference type="PROSITE" id="PS50994">
    <property type="entry name" value="INTEGRASE"/>
    <property type="match status" value="1"/>
</dbReference>
<evidence type="ECO:0000259" key="1">
    <source>
        <dbReference type="PROSITE" id="PS50994"/>
    </source>
</evidence>
<dbReference type="eggNOG" id="COG4584">
    <property type="taxonomic scope" value="Bacteria"/>
</dbReference>
<reference evidence="2 3" key="1">
    <citation type="submission" date="2010-12" db="EMBL/GenBank/DDBJ databases">
        <authorList>
            <person name="Muzny D."/>
            <person name="Qin X."/>
            <person name="Deng J."/>
            <person name="Jiang H."/>
            <person name="Liu Y."/>
            <person name="Qu J."/>
            <person name="Song X.-Z."/>
            <person name="Zhang L."/>
            <person name="Thornton R."/>
            <person name="Coyle M."/>
            <person name="Francisco L."/>
            <person name="Jackson L."/>
            <person name="Javaid M."/>
            <person name="Korchina V."/>
            <person name="Kovar C."/>
            <person name="Mata R."/>
            <person name="Mathew T."/>
            <person name="Ngo R."/>
            <person name="Nguyen L."/>
            <person name="Nguyen N."/>
            <person name="Okwuonu G."/>
            <person name="Ongeri F."/>
            <person name="Pham C."/>
            <person name="Simmons D."/>
            <person name="Wilczek-Boney K."/>
            <person name="Hale W."/>
            <person name="Jakkamsetti A."/>
            <person name="Pham P."/>
            <person name="Ruth R."/>
            <person name="San Lucas F."/>
            <person name="Warren J."/>
            <person name="Zhang J."/>
            <person name="Zhao Z."/>
            <person name="Zhou C."/>
            <person name="Zhu D."/>
            <person name="Lee S."/>
            <person name="Bess C."/>
            <person name="Blankenburg K."/>
            <person name="Forbes L."/>
            <person name="Fu Q."/>
            <person name="Gubbala S."/>
            <person name="Hirani K."/>
            <person name="Jayaseelan J.C."/>
            <person name="Lara F."/>
            <person name="Munidasa M."/>
            <person name="Palculict T."/>
            <person name="Patil S."/>
            <person name="Pu L.-L."/>
            <person name="Saada N."/>
            <person name="Tang L."/>
            <person name="Weissenberger G."/>
            <person name="Zhu Y."/>
            <person name="Hemphill L."/>
            <person name="Shang Y."/>
            <person name="Youmans B."/>
            <person name="Ayvaz T."/>
            <person name="Ross M."/>
            <person name="Santibanez J."/>
            <person name="Aqrawi P."/>
            <person name="Gross S."/>
            <person name="Joshi V."/>
            <person name="Fowler G."/>
            <person name="Nazareth L."/>
            <person name="Reid J."/>
            <person name="Worley K."/>
            <person name="Petrosino J."/>
            <person name="Highlander S."/>
            <person name="Gibbs R."/>
        </authorList>
    </citation>
    <scope>NUCLEOTIDE SEQUENCE [LARGE SCALE GENOMIC DNA]</scope>
    <source>
        <strain evidence="2 3">DSM 15606</strain>
    </source>
</reference>
<dbReference type="InterPro" id="IPR012337">
    <property type="entry name" value="RNaseH-like_sf"/>
</dbReference>
<proteinExistence type="predicted"/>
<dbReference type="InterPro" id="IPR001584">
    <property type="entry name" value="Integrase_cat-core"/>
</dbReference>
<dbReference type="Gene3D" id="3.30.420.10">
    <property type="entry name" value="Ribonuclease H-like superfamily/Ribonuclease H"/>
    <property type="match status" value="1"/>
</dbReference>
<dbReference type="STRING" id="888832.HMPREF9420_2925"/>
<dbReference type="EMBL" id="AEQO01000247">
    <property type="protein sequence ID" value="EFV02933.1"/>
    <property type="molecule type" value="Genomic_DNA"/>
</dbReference>
<protein>
    <submittedName>
        <fullName evidence="2">ISPsy14, transposase family protein</fullName>
    </submittedName>
</protein>
<dbReference type="SUPFAM" id="SSF53098">
    <property type="entry name" value="Ribonuclease H-like"/>
    <property type="match status" value="1"/>
</dbReference>
<evidence type="ECO:0000313" key="3">
    <source>
        <dbReference type="Proteomes" id="UP000003874"/>
    </source>
</evidence>
<gene>
    <name evidence="2" type="ORF">HMPREF9420_2925</name>
</gene>
<dbReference type="AlphaFoldDB" id="E6MTV7"/>
<dbReference type="GO" id="GO:0003676">
    <property type="term" value="F:nucleic acid binding"/>
    <property type="evidence" value="ECO:0007669"/>
    <property type="project" value="InterPro"/>
</dbReference>
<dbReference type="GO" id="GO:0015074">
    <property type="term" value="P:DNA integration"/>
    <property type="evidence" value="ECO:0007669"/>
    <property type="project" value="InterPro"/>
</dbReference>
<organism evidence="2 3">
    <name type="scientific">Segatella salivae DSM 15606</name>
    <dbReference type="NCBI Taxonomy" id="888832"/>
    <lineage>
        <taxon>Bacteria</taxon>
        <taxon>Pseudomonadati</taxon>
        <taxon>Bacteroidota</taxon>
        <taxon>Bacteroidia</taxon>
        <taxon>Bacteroidales</taxon>
        <taxon>Prevotellaceae</taxon>
        <taxon>Segatella</taxon>
    </lineage>
</organism>
<accession>E6MTV7</accession>
<dbReference type="HOGENOM" id="CLU_020626_8_0_10"/>
<evidence type="ECO:0000313" key="2">
    <source>
        <dbReference type="EMBL" id="EFV02933.1"/>
    </source>
</evidence>
<feature type="domain" description="Integrase catalytic" evidence="1">
    <location>
        <begin position="85"/>
        <end position="224"/>
    </location>
</feature>
<comment type="caution">
    <text evidence="2">The sequence shown here is derived from an EMBL/GenBank/DDBJ whole genome shotgun (WGS) entry which is preliminary data.</text>
</comment>
<dbReference type="PANTHER" id="PTHR35004">
    <property type="entry name" value="TRANSPOSASE RV3428C-RELATED"/>
    <property type="match status" value="1"/>
</dbReference>
<dbReference type="NCBIfam" id="NF033546">
    <property type="entry name" value="transpos_IS21"/>
    <property type="match status" value="1"/>
</dbReference>
<keyword evidence="3" id="KW-1185">Reference proteome</keyword>
<feature type="non-terminal residue" evidence="2">
    <location>
        <position position="224"/>
    </location>
</feature>
<dbReference type="PANTHER" id="PTHR35004:SF8">
    <property type="entry name" value="TRANSPOSASE RV3428C-RELATED"/>
    <property type="match status" value="1"/>
</dbReference>